<feature type="coiled-coil region" evidence="7">
    <location>
        <begin position="134"/>
        <end position="161"/>
    </location>
</feature>
<evidence type="ECO:0000259" key="11">
    <source>
        <dbReference type="PROSITE" id="PS50113"/>
    </source>
</evidence>
<dbReference type="InterPro" id="IPR013656">
    <property type="entry name" value="PAS_4"/>
</dbReference>
<dbReference type="Pfam" id="PF02518">
    <property type="entry name" value="HATPase_c"/>
    <property type="match status" value="2"/>
</dbReference>
<evidence type="ECO:0000256" key="5">
    <source>
        <dbReference type="ARBA" id="ARBA00022777"/>
    </source>
</evidence>
<feature type="domain" description="Histidine kinase" evidence="8">
    <location>
        <begin position="615"/>
        <end position="831"/>
    </location>
</feature>
<evidence type="ECO:0000259" key="9">
    <source>
        <dbReference type="PROSITE" id="PS50110"/>
    </source>
</evidence>
<dbReference type="Pfam" id="PF00072">
    <property type="entry name" value="Response_reg"/>
    <property type="match status" value="1"/>
</dbReference>
<protein>
    <recommendedName>
        <fullName evidence="2">histidine kinase</fullName>
        <ecNumber evidence="2">2.7.13.3</ecNumber>
    </recommendedName>
</protein>
<accession>K9GX34</accession>
<comment type="caution">
    <text evidence="12">The sequence shown here is derived from an EMBL/GenBank/DDBJ whole genome shotgun (WGS) entry which is preliminary data.</text>
</comment>
<dbReference type="SUPFAM" id="SSF55785">
    <property type="entry name" value="PYP-like sensor domain (PAS domain)"/>
    <property type="match status" value="1"/>
</dbReference>
<dbReference type="Gene3D" id="3.30.450.20">
    <property type="entry name" value="PAS domain"/>
    <property type="match status" value="1"/>
</dbReference>
<dbReference type="FunFam" id="3.30.450.20:FF:000155">
    <property type="entry name" value="Sensor histidine kinase TodS"/>
    <property type="match status" value="1"/>
</dbReference>
<dbReference type="CDD" id="cd00082">
    <property type="entry name" value="HisKA"/>
    <property type="match status" value="2"/>
</dbReference>
<evidence type="ECO:0000313" key="13">
    <source>
        <dbReference type="Proteomes" id="UP000009881"/>
    </source>
</evidence>
<dbReference type="EMBL" id="ANHY01000011">
    <property type="protein sequence ID" value="EKV29802.1"/>
    <property type="molecule type" value="Genomic_DNA"/>
</dbReference>
<evidence type="ECO:0000313" key="12">
    <source>
        <dbReference type="EMBL" id="EKV29802.1"/>
    </source>
</evidence>
<dbReference type="InterPro" id="IPR003661">
    <property type="entry name" value="HisK_dim/P_dom"/>
</dbReference>
<evidence type="ECO:0000256" key="4">
    <source>
        <dbReference type="ARBA" id="ARBA00022679"/>
    </source>
</evidence>
<gene>
    <name evidence="12" type="ORF">C882_0232</name>
</gene>
<reference evidence="12 13" key="1">
    <citation type="journal article" date="2013" name="Genome Announc.">
        <title>Draft Genome Sequence of an Alphaproteobacterium, Caenispirillum salinarum AK4(T), Isolated from a Solar Saltern.</title>
        <authorList>
            <person name="Khatri I."/>
            <person name="Singh A."/>
            <person name="Korpole S."/>
            <person name="Pinnaka A.K."/>
            <person name="Subramanian S."/>
        </authorList>
    </citation>
    <scope>NUCLEOTIDE SEQUENCE [LARGE SCALE GENOMIC DNA]</scope>
    <source>
        <strain evidence="12 13">AK4</strain>
    </source>
</reference>
<dbReference type="CDD" id="cd00075">
    <property type="entry name" value="HATPase"/>
    <property type="match status" value="1"/>
</dbReference>
<dbReference type="Pfam" id="PF00512">
    <property type="entry name" value="HisKA"/>
    <property type="match status" value="2"/>
</dbReference>
<dbReference type="InterPro" id="IPR001789">
    <property type="entry name" value="Sig_transdc_resp-reg_receiver"/>
</dbReference>
<dbReference type="Gene3D" id="3.40.50.2300">
    <property type="match status" value="1"/>
</dbReference>
<evidence type="ECO:0000259" key="8">
    <source>
        <dbReference type="PROSITE" id="PS50109"/>
    </source>
</evidence>
<dbReference type="CDD" id="cd00130">
    <property type="entry name" value="PAS"/>
    <property type="match status" value="1"/>
</dbReference>
<dbReference type="SUPFAM" id="SSF55874">
    <property type="entry name" value="ATPase domain of HSP90 chaperone/DNA topoisomerase II/histidine kinase"/>
    <property type="match status" value="2"/>
</dbReference>
<dbReference type="SUPFAM" id="SSF47384">
    <property type="entry name" value="Homodimeric domain of signal transducing histidine kinase"/>
    <property type="match status" value="2"/>
</dbReference>
<keyword evidence="5 12" id="KW-0418">Kinase</keyword>
<dbReference type="PROSITE" id="PS50113">
    <property type="entry name" value="PAC"/>
    <property type="match status" value="1"/>
</dbReference>
<feature type="domain" description="Response regulatory" evidence="9">
    <location>
        <begin position="439"/>
        <end position="554"/>
    </location>
</feature>
<organism evidence="12 13">
    <name type="scientific">Caenispirillum salinarum AK4</name>
    <dbReference type="NCBI Taxonomy" id="1238182"/>
    <lineage>
        <taxon>Bacteria</taxon>
        <taxon>Pseudomonadati</taxon>
        <taxon>Pseudomonadota</taxon>
        <taxon>Alphaproteobacteria</taxon>
        <taxon>Rhodospirillales</taxon>
        <taxon>Novispirillaceae</taxon>
        <taxon>Caenispirillum</taxon>
    </lineage>
</organism>
<dbReference type="SMART" id="SM00387">
    <property type="entry name" value="HATPase_c"/>
    <property type="match status" value="2"/>
</dbReference>
<dbReference type="InterPro" id="IPR036890">
    <property type="entry name" value="HATPase_C_sf"/>
</dbReference>
<dbReference type="NCBIfam" id="TIGR00229">
    <property type="entry name" value="sensory_box"/>
    <property type="match status" value="1"/>
</dbReference>
<dbReference type="InterPro" id="IPR011006">
    <property type="entry name" value="CheY-like_superfamily"/>
</dbReference>
<dbReference type="AlphaFoldDB" id="K9GX34"/>
<dbReference type="InterPro" id="IPR003594">
    <property type="entry name" value="HATPase_dom"/>
</dbReference>
<dbReference type="eggNOG" id="COG2205">
    <property type="taxonomic scope" value="Bacteria"/>
</dbReference>
<dbReference type="Gene3D" id="1.10.287.130">
    <property type="match status" value="2"/>
</dbReference>
<dbReference type="InterPro" id="IPR005467">
    <property type="entry name" value="His_kinase_dom"/>
</dbReference>
<sequence>MELSATNDEHQLREKLARIVMDEMYQFVALLDRNGRLLDVNRAALEGAGMRLDDLKGKPFWEARWWRVSTAIMNDQREACRRAADGAFVRYDVEVYGEAAGEDTIIIDYSLVPVTDQSGAVVFLLAEGRNISEKKRAEAEVARKNQELELLLARIRELDEVKSQFFANVSHELRTPLALMLGPTERMLQSGSLTQAEHRDIEVIRKNAFMLLKHVNDLLDVAKLDAGQMGVDYQDTDLAALVRSMAGHFEALAPERSIRFLVRAPDSLPAQVDGAKIERVVLNLLSNAFKFTPTGGRIVCSVEQPDDRSAVISVQDSGPGVPLDMRGTIFERFRQADGGATRQSGGTGLGLAVTKEFAELHGGTISVADAPAGGALFQVSLPLSAPEGTVVRPADGDEDDTAAAAALNSTVAGMLGQLDEVQQELEAPSRVPERSGAPLVLVVEDNADLRRFMVETLHRRFDLKVAADGRQGLEMARTHHPDVILTDIMMPHMSGDQMVEAIRRDPALADTPVLVLSAKADDALRIRLLARGAQDYVVKPFSPEELTARVSNLADVKRARDVLRSELNSRQRNIETLAKDLAARTRDLARALDEARVARQQAETAASVKSRFLGMASHELRSPLQIFALYLEVLKRSPAATEGATAKAVANLSHASQRMTDIVNTILEQSAVESGKINVSPEAVDLRALMADVVADAGERAVARGQTIVLEPGDAAIVDTDRKLMRLVLVNLIENAIKHADSGTVTIAIADSGAEVRCTVADPGPGIAAANQTLIFQPFEQLGDVRRKHTPGVGLGLSLVKSLLEALGGWVELDSEPGRGSRFTAVLPRTARDGKAGSAG</sequence>
<dbReference type="GO" id="GO:0000155">
    <property type="term" value="F:phosphorelay sensor kinase activity"/>
    <property type="evidence" value="ECO:0007669"/>
    <property type="project" value="InterPro"/>
</dbReference>
<dbReference type="InterPro" id="IPR004358">
    <property type="entry name" value="Sig_transdc_His_kin-like_C"/>
</dbReference>
<dbReference type="PROSITE" id="PS50110">
    <property type="entry name" value="RESPONSE_REGULATORY"/>
    <property type="match status" value="1"/>
</dbReference>
<feature type="domain" description="PAS" evidence="10">
    <location>
        <begin position="13"/>
        <end position="58"/>
    </location>
</feature>
<dbReference type="SMART" id="SM00448">
    <property type="entry name" value="REC"/>
    <property type="match status" value="1"/>
</dbReference>
<evidence type="ECO:0000256" key="6">
    <source>
        <dbReference type="PROSITE-ProRule" id="PRU00169"/>
    </source>
</evidence>
<evidence type="ECO:0000259" key="10">
    <source>
        <dbReference type="PROSITE" id="PS50112"/>
    </source>
</evidence>
<dbReference type="PANTHER" id="PTHR43547">
    <property type="entry name" value="TWO-COMPONENT HISTIDINE KINASE"/>
    <property type="match status" value="1"/>
</dbReference>
<dbReference type="InterPro" id="IPR035965">
    <property type="entry name" value="PAS-like_dom_sf"/>
</dbReference>
<feature type="domain" description="PAC" evidence="11">
    <location>
        <begin position="89"/>
        <end position="143"/>
    </location>
</feature>
<name>K9GX34_9PROT</name>
<keyword evidence="13" id="KW-1185">Reference proteome</keyword>
<dbReference type="Pfam" id="PF08448">
    <property type="entry name" value="PAS_4"/>
    <property type="match status" value="1"/>
</dbReference>
<keyword evidence="3 6" id="KW-0597">Phosphoprotein</keyword>
<comment type="catalytic activity">
    <reaction evidence="1">
        <text>ATP + protein L-histidine = ADP + protein N-phospho-L-histidine.</text>
        <dbReference type="EC" id="2.7.13.3"/>
    </reaction>
</comment>
<dbReference type="Proteomes" id="UP000009881">
    <property type="component" value="Unassembled WGS sequence"/>
</dbReference>
<dbReference type="InterPro" id="IPR000700">
    <property type="entry name" value="PAS-assoc_C"/>
</dbReference>
<dbReference type="PRINTS" id="PR00344">
    <property type="entry name" value="BCTRLSENSOR"/>
</dbReference>
<feature type="domain" description="Histidine kinase" evidence="8">
    <location>
        <begin position="168"/>
        <end position="385"/>
    </location>
</feature>
<evidence type="ECO:0000256" key="3">
    <source>
        <dbReference type="ARBA" id="ARBA00022553"/>
    </source>
</evidence>
<dbReference type="PANTHER" id="PTHR43547:SF2">
    <property type="entry name" value="HYBRID SIGNAL TRANSDUCTION HISTIDINE KINASE C"/>
    <property type="match status" value="1"/>
</dbReference>
<dbReference type="SUPFAM" id="SSF52172">
    <property type="entry name" value="CheY-like"/>
    <property type="match status" value="1"/>
</dbReference>
<evidence type="ECO:0000256" key="7">
    <source>
        <dbReference type="SAM" id="Coils"/>
    </source>
</evidence>
<dbReference type="InterPro" id="IPR000014">
    <property type="entry name" value="PAS"/>
</dbReference>
<keyword evidence="4" id="KW-0808">Transferase</keyword>
<dbReference type="FunFam" id="3.30.565.10:FF:000006">
    <property type="entry name" value="Sensor histidine kinase WalK"/>
    <property type="match status" value="1"/>
</dbReference>
<dbReference type="EC" id="2.7.13.3" evidence="2"/>
<proteinExistence type="predicted"/>
<dbReference type="SMART" id="SM00388">
    <property type="entry name" value="HisKA"/>
    <property type="match status" value="2"/>
</dbReference>
<dbReference type="Gene3D" id="3.30.565.10">
    <property type="entry name" value="Histidine kinase-like ATPase, C-terminal domain"/>
    <property type="match status" value="2"/>
</dbReference>
<dbReference type="InterPro" id="IPR036097">
    <property type="entry name" value="HisK_dim/P_sf"/>
</dbReference>
<evidence type="ECO:0000256" key="1">
    <source>
        <dbReference type="ARBA" id="ARBA00000085"/>
    </source>
</evidence>
<dbReference type="PATRIC" id="fig|1238182.3.peg.2447"/>
<feature type="modified residue" description="4-aspartylphosphate" evidence="6">
    <location>
        <position position="487"/>
    </location>
</feature>
<dbReference type="STRING" id="1238182.C882_0232"/>
<dbReference type="PROSITE" id="PS50109">
    <property type="entry name" value="HIS_KIN"/>
    <property type="match status" value="2"/>
</dbReference>
<keyword evidence="7" id="KW-0175">Coiled coil</keyword>
<evidence type="ECO:0000256" key="2">
    <source>
        <dbReference type="ARBA" id="ARBA00012438"/>
    </source>
</evidence>
<dbReference type="PROSITE" id="PS50112">
    <property type="entry name" value="PAS"/>
    <property type="match status" value="1"/>
</dbReference>
<dbReference type="SMART" id="SM00091">
    <property type="entry name" value="PAS"/>
    <property type="match status" value="1"/>
</dbReference>